<dbReference type="EMBL" id="CP009285">
    <property type="protein sequence ID" value="AIQ57558.1"/>
    <property type="molecule type" value="Genomic_DNA"/>
</dbReference>
<keyword evidence="3" id="KW-1185">Reference proteome</keyword>
<gene>
    <name evidence="2" type="ORF">PBOR_11910</name>
</gene>
<sequence length="517" mass="58553">MKKYMLLLTLIVILGLLAGIGMLWREGPQQDVPELTAAKKREDFEYLARLVKEVYPLDKALEQDKGLANMDGISRDFIVRAGESADNAEFLRLFYEYMTFLGQAGHAQAVFDEPYNPVLAYFYNIDKQAYRSRDYWLNLAAGVEMYVHSKAGIRYEQGKYVLAQDYQAGKTLFPQGSMIERINGLDAEDYVKSLQTRLHLVWDAALHQVYLQSLLSADPGTGAWEIEAVRPDGTIAKGNFPVYKGYAAPYQSEQHDRNVITVELDDQTGYIRIFSFAGVYKEQDRLIIQDFMKKSGGKYSKLIIDLRRNGGGEDDYWADNLLKPLLKAPVDYEQSASVKKSFSERFGLRFRLYKQFVSSTLTNKDRYNVTEVKKEQLPGADSAEWDTYTVTKHWQPEDSFPFDGKVFVLADGDSFSAADNFTAAVRKLGLGTVAGTNTAGGACVYMEPYRYALPNSGLIFKLETDLNSNAEGRINEIYGTAPDVLLDDSRYPTAYPESYEPEVLKNEEWIRKVMLGL</sequence>
<dbReference type="GO" id="GO:0006508">
    <property type="term" value="P:proteolysis"/>
    <property type="evidence" value="ECO:0007669"/>
    <property type="project" value="InterPro"/>
</dbReference>
<dbReference type="AlphaFoldDB" id="A0A089LEI0"/>
<dbReference type="OrthoDB" id="1653205at2"/>
<dbReference type="GO" id="GO:0004175">
    <property type="term" value="F:endopeptidase activity"/>
    <property type="evidence" value="ECO:0007669"/>
    <property type="project" value="TreeGrafter"/>
</dbReference>
<protein>
    <recommendedName>
        <fullName evidence="1">Tail specific protease domain-containing protein</fullName>
    </recommendedName>
</protein>
<dbReference type="InterPro" id="IPR005151">
    <property type="entry name" value="Tail-specific_protease"/>
</dbReference>
<dbReference type="SUPFAM" id="SSF52096">
    <property type="entry name" value="ClpP/crotonase"/>
    <property type="match status" value="1"/>
</dbReference>
<evidence type="ECO:0000313" key="3">
    <source>
        <dbReference type="Proteomes" id="UP000029518"/>
    </source>
</evidence>
<accession>A0A089LEI0</accession>
<dbReference type="GO" id="GO:0008236">
    <property type="term" value="F:serine-type peptidase activity"/>
    <property type="evidence" value="ECO:0007669"/>
    <property type="project" value="InterPro"/>
</dbReference>
<dbReference type="PANTHER" id="PTHR32060">
    <property type="entry name" value="TAIL-SPECIFIC PROTEASE"/>
    <property type="match status" value="1"/>
</dbReference>
<dbReference type="Pfam" id="PF03572">
    <property type="entry name" value="Peptidase_S41"/>
    <property type="match status" value="1"/>
</dbReference>
<evidence type="ECO:0000313" key="2">
    <source>
        <dbReference type="EMBL" id="AIQ57558.1"/>
    </source>
</evidence>
<reference evidence="2" key="1">
    <citation type="submission" date="2014-08" db="EMBL/GenBank/DDBJ databases">
        <title>Comparative genomics of the Paenibacillus odorifer group.</title>
        <authorList>
            <person name="den Bakker H.C."/>
            <person name="Tsai Y.-C.Y.-C."/>
            <person name="Martin N."/>
            <person name="Korlach J."/>
            <person name="Wiedmann M."/>
        </authorList>
    </citation>
    <scope>NUCLEOTIDE SEQUENCE [LARGE SCALE GENOMIC DNA]</scope>
    <source>
        <strain evidence="2">DSM 13188</strain>
    </source>
</reference>
<dbReference type="PANTHER" id="PTHR32060:SF30">
    <property type="entry name" value="CARBOXY-TERMINAL PROCESSING PROTEASE CTPA"/>
    <property type="match status" value="1"/>
</dbReference>
<proteinExistence type="predicted"/>
<dbReference type="InterPro" id="IPR029045">
    <property type="entry name" value="ClpP/crotonase-like_dom_sf"/>
</dbReference>
<organism evidence="2 3">
    <name type="scientific">Paenibacillus borealis</name>
    <dbReference type="NCBI Taxonomy" id="160799"/>
    <lineage>
        <taxon>Bacteria</taxon>
        <taxon>Bacillati</taxon>
        <taxon>Bacillota</taxon>
        <taxon>Bacilli</taxon>
        <taxon>Bacillales</taxon>
        <taxon>Paenibacillaceae</taxon>
        <taxon>Paenibacillus</taxon>
    </lineage>
</organism>
<evidence type="ECO:0000259" key="1">
    <source>
        <dbReference type="Pfam" id="PF03572"/>
    </source>
</evidence>
<dbReference type="RefSeq" id="WP_042211778.1">
    <property type="nucleotide sequence ID" value="NZ_CP009285.1"/>
</dbReference>
<dbReference type="GO" id="GO:0007165">
    <property type="term" value="P:signal transduction"/>
    <property type="evidence" value="ECO:0007669"/>
    <property type="project" value="TreeGrafter"/>
</dbReference>
<feature type="domain" description="Tail specific protease" evidence="1">
    <location>
        <begin position="268"/>
        <end position="484"/>
    </location>
</feature>
<dbReference type="Gene3D" id="3.90.226.10">
    <property type="entry name" value="2-enoyl-CoA Hydratase, Chain A, domain 1"/>
    <property type="match status" value="1"/>
</dbReference>
<name>A0A089LEI0_PAEBO</name>
<dbReference type="HOGENOM" id="CLU_040161_0_0_9"/>
<dbReference type="Proteomes" id="UP000029518">
    <property type="component" value="Chromosome"/>
</dbReference>
<dbReference type="GO" id="GO:0030288">
    <property type="term" value="C:outer membrane-bounded periplasmic space"/>
    <property type="evidence" value="ECO:0007669"/>
    <property type="project" value="TreeGrafter"/>
</dbReference>
<dbReference type="KEGG" id="pbd:PBOR_11910"/>